<gene>
    <name evidence="8" type="primary">bkdA1</name>
    <name evidence="8" type="ORF">GCM10007420_10880</name>
</gene>
<dbReference type="Proteomes" id="UP000648722">
    <property type="component" value="Unassembled WGS sequence"/>
</dbReference>
<feature type="domain" description="Dehydrogenase E1 component" evidence="6">
    <location>
        <begin position="94"/>
        <end position="388"/>
    </location>
</feature>
<sequence>MVQGEKVRTKFMSNGQSRFHVPAPPFRPGDAPDFSHLDLQKAGEAKRPDPLTAPAKMTDLAMGLIGVLDHNHQAVGEWDPRLSPEVLREGLSHMVLTRIYDARMLKLQRQGKMSFYMKSLGEEAVAVAAAMALEKSDMVFPSYRQQGILFARGRNIVDMMCHCISNSRDNLKGRQLPVHYTWAEGNFFSISGNLGTQFPQAVGYAMACAYKGEDTIAASWIGDGTTAAPDFHAAMTLASTYRAPVILNVVNNQWAISTYEGIAKGDSPTFASKGLGYGLASLRVDGNDFLAVYAATKWAADRARKGGGATFIELFTYRADAHSTSDDPSRYRPKNEFEVWPLGDPIERLKNHLIGFGEWDEERHEKLEEQMTALVVKSYKEAESHGTLHDGPLSPTHTIFEDVYATEDWRLRRQRQDLGV</sequence>
<evidence type="ECO:0000259" key="7">
    <source>
        <dbReference type="Pfam" id="PF12573"/>
    </source>
</evidence>
<feature type="domain" description="2-oxoisovalerate dehydrogenase E1 alpha subunit N-terminal" evidence="7">
    <location>
        <begin position="18"/>
        <end position="54"/>
    </location>
</feature>
<dbReference type="InterPro" id="IPR001017">
    <property type="entry name" value="DH_E1"/>
</dbReference>
<dbReference type="InterPro" id="IPR022593">
    <property type="entry name" value="Oxoisoval_DH_suAlpha_N_dom"/>
</dbReference>
<dbReference type="Gene3D" id="3.40.50.970">
    <property type="match status" value="1"/>
</dbReference>
<dbReference type="EC" id="1.2.4.4" evidence="4"/>
<evidence type="ECO:0000259" key="6">
    <source>
        <dbReference type="Pfam" id="PF00676"/>
    </source>
</evidence>
<proteinExistence type="inferred from homology"/>
<name>A0ABQ1XLQ1_9PROT</name>
<dbReference type="EMBL" id="BMFS01000004">
    <property type="protein sequence ID" value="GGG97032.1"/>
    <property type="molecule type" value="Genomic_DNA"/>
</dbReference>
<comment type="cofactor">
    <cofactor evidence="1 4">
        <name>thiamine diphosphate</name>
        <dbReference type="ChEBI" id="CHEBI:58937"/>
    </cofactor>
</comment>
<reference evidence="9" key="1">
    <citation type="journal article" date="2019" name="Int. J. Syst. Evol. Microbiol.">
        <title>The Global Catalogue of Microorganisms (GCM) 10K type strain sequencing project: providing services to taxonomists for standard genome sequencing and annotation.</title>
        <authorList>
            <consortium name="The Broad Institute Genomics Platform"/>
            <consortium name="The Broad Institute Genome Sequencing Center for Infectious Disease"/>
            <person name="Wu L."/>
            <person name="Ma J."/>
        </authorList>
    </citation>
    <scope>NUCLEOTIDE SEQUENCE [LARGE SCALE GENOMIC DNA]</scope>
    <source>
        <strain evidence="9">CGMCC 1.12766</strain>
    </source>
</reference>
<organism evidence="8 9">
    <name type="scientific">Glycocaulis albus</name>
    <dbReference type="NCBI Taxonomy" id="1382801"/>
    <lineage>
        <taxon>Bacteria</taxon>
        <taxon>Pseudomonadati</taxon>
        <taxon>Pseudomonadota</taxon>
        <taxon>Alphaproteobacteria</taxon>
        <taxon>Maricaulales</taxon>
        <taxon>Maricaulaceae</taxon>
        <taxon>Glycocaulis</taxon>
    </lineage>
</organism>
<comment type="function">
    <text evidence="4">The branched-chain alpha-keto dehydrogenase complex catalyzes the overall conversion of alpha-keto acids to acyl-CoA and CO(2). It contains multiple copies of three enzymatic components: branched-chain alpha-keto acid decarboxylase (E1), lipoamide acyltransferase (E2) and lipoamide dehydrogenase (E3).</text>
</comment>
<dbReference type="Pfam" id="PF00676">
    <property type="entry name" value="E1_dh"/>
    <property type="match status" value="1"/>
</dbReference>
<evidence type="ECO:0000313" key="8">
    <source>
        <dbReference type="EMBL" id="GGG97032.1"/>
    </source>
</evidence>
<evidence type="ECO:0000256" key="2">
    <source>
        <dbReference type="ARBA" id="ARBA00023002"/>
    </source>
</evidence>
<dbReference type="PANTHER" id="PTHR43380">
    <property type="entry name" value="2-OXOISOVALERATE DEHYDROGENASE SUBUNIT ALPHA, MITOCHONDRIAL"/>
    <property type="match status" value="1"/>
</dbReference>
<accession>A0ABQ1XLQ1</accession>
<evidence type="ECO:0000256" key="3">
    <source>
        <dbReference type="ARBA" id="ARBA00023052"/>
    </source>
</evidence>
<keyword evidence="3 4" id="KW-0786">Thiamine pyrophosphate</keyword>
<evidence type="ECO:0000256" key="4">
    <source>
        <dbReference type="RuleBase" id="RU365014"/>
    </source>
</evidence>
<evidence type="ECO:0000256" key="5">
    <source>
        <dbReference type="SAM" id="MobiDB-lite"/>
    </source>
</evidence>
<feature type="region of interest" description="Disordered" evidence="5">
    <location>
        <begin position="1"/>
        <end position="36"/>
    </location>
</feature>
<comment type="catalytic activity">
    <reaction evidence="4">
        <text>N(6)-[(R)-lipoyl]-L-lysyl-[protein] + 3-methyl-2-oxobutanoate + H(+) = N(6)-[(R)-S(8)-2-methylpropanoyldihydrolipoyl]-L-lysyl-[protein] + CO2</text>
        <dbReference type="Rhea" id="RHEA:13457"/>
        <dbReference type="Rhea" id="RHEA-COMP:10474"/>
        <dbReference type="Rhea" id="RHEA-COMP:10497"/>
        <dbReference type="ChEBI" id="CHEBI:11851"/>
        <dbReference type="ChEBI" id="CHEBI:15378"/>
        <dbReference type="ChEBI" id="CHEBI:16526"/>
        <dbReference type="ChEBI" id="CHEBI:83099"/>
        <dbReference type="ChEBI" id="CHEBI:83142"/>
        <dbReference type="EC" id="1.2.4.4"/>
    </reaction>
</comment>
<comment type="caution">
    <text evidence="8">The sequence shown here is derived from an EMBL/GenBank/DDBJ whole genome shotgun (WGS) entry which is preliminary data.</text>
</comment>
<evidence type="ECO:0000256" key="1">
    <source>
        <dbReference type="ARBA" id="ARBA00001964"/>
    </source>
</evidence>
<evidence type="ECO:0000313" key="9">
    <source>
        <dbReference type="Proteomes" id="UP000648722"/>
    </source>
</evidence>
<dbReference type="PANTHER" id="PTHR43380:SF1">
    <property type="entry name" value="2-OXOISOVALERATE DEHYDROGENASE SUBUNIT ALPHA, MITOCHONDRIAL"/>
    <property type="match status" value="1"/>
</dbReference>
<dbReference type="CDD" id="cd02000">
    <property type="entry name" value="TPP_E1_PDC_ADC_BCADC"/>
    <property type="match status" value="1"/>
</dbReference>
<protein>
    <recommendedName>
        <fullName evidence="4">2-oxoisovalerate dehydrogenase subunit alpha</fullName>
        <ecNumber evidence="4">1.2.4.4</ecNumber>
    </recommendedName>
    <alternativeName>
        <fullName evidence="4">Branched-chain alpha-keto acid dehydrogenase E1 component alpha chain</fullName>
    </alternativeName>
</protein>
<keyword evidence="9" id="KW-1185">Reference proteome</keyword>
<dbReference type="Pfam" id="PF12573">
    <property type="entry name" value="OxoDH_E1alpha_N"/>
    <property type="match status" value="1"/>
</dbReference>
<dbReference type="InterPro" id="IPR050771">
    <property type="entry name" value="Alpha-ketoacid_DH_E1_comp"/>
</dbReference>
<keyword evidence="2 4" id="KW-0560">Oxidoreductase</keyword>
<comment type="similarity">
    <text evidence="4">Belongs to the BCKDHA family.</text>
</comment>
<dbReference type="InterPro" id="IPR029061">
    <property type="entry name" value="THDP-binding"/>
</dbReference>
<dbReference type="SUPFAM" id="SSF52518">
    <property type="entry name" value="Thiamin diphosphate-binding fold (THDP-binding)"/>
    <property type="match status" value="1"/>
</dbReference>